<protein>
    <submittedName>
        <fullName evidence="7">C-type cytochrome biogenesis protein CcmI</fullName>
    </submittedName>
</protein>
<dbReference type="EMBL" id="JBHPON010000002">
    <property type="protein sequence ID" value="MFC6036693.1"/>
    <property type="molecule type" value="Genomic_DNA"/>
</dbReference>
<gene>
    <name evidence="7" type="primary">ccmI</name>
    <name evidence="7" type="ORF">ACFMB1_14135</name>
</gene>
<dbReference type="PROSITE" id="PS50005">
    <property type="entry name" value="TPR"/>
    <property type="match status" value="1"/>
</dbReference>
<dbReference type="InterPro" id="IPR011990">
    <property type="entry name" value="TPR-like_helical_dom_sf"/>
</dbReference>
<evidence type="ECO:0000256" key="4">
    <source>
        <dbReference type="ARBA" id="ARBA00022803"/>
    </source>
</evidence>
<reference evidence="7 8" key="1">
    <citation type="submission" date="2024-09" db="EMBL/GenBank/DDBJ databases">
        <authorList>
            <person name="Zhang Z.-H."/>
        </authorList>
    </citation>
    <scope>NUCLEOTIDE SEQUENCE [LARGE SCALE GENOMIC DNA]</scope>
    <source>
        <strain evidence="7 8">HHTR114</strain>
    </source>
</reference>
<evidence type="ECO:0000256" key="2">
    <source>
        <dbReference type="ARBA" id="ARBA00022737"/>
    </source>
</evidence>
<keyword evidence="8" id="KW-1185">Reference proteome</keyword>
<dbReference type="InterPro" id="IPR019734">
    <property type="entry name" value="TPR_rpt"/>
</dbReference>
<proteinExistence type="predicted"/>
<comment type="subcellular location">
    <subcellularLocation>
        <location evidence="1">Cell envelope</location>
    </subcellularLocation>
</comment>
<dbReference type="InterPro" id="IPR017560">
    <property type="entry name" value="Cyt_c_biogenesis_CcmI"/>
</dbReference>
<dbReference type="PANTHER" id="PTHR47870">
    <property type="entry name" value="CYTOCHROME C-TYPE BIOGENESIS PROTEIN CCMH"/>
    <property type="match status" value="1"/>
</dbReference>
<feature type="domain" description="Cytochrome c-type biogenesis protein H TPR" evidence="6">
    <location>
        <begin position="142"/>
        <end position="273"/>
    </location>
</feature>
<dbReference type="Gene3D" id="1.25.40.10">
    <property type="entry name" value="Tetratricopeptide repeat domain"/>
    <property type="match status" value="1"/>
</dbReference>
<evidence type="ECO:0000313" key="8">
    <source>
        <dbReference type="Proteomes" id="UP001596116"/>
    </source>
</evidence>
<evidence type="ECO:0000259" key="6">
    <source>
        <dbReference type="Pfam" id="PF23914"/>
    </source>
</evidence>
<comment type="caution">
    <text evidence="7">The sequence shown here is derived from an EMBL/GenBank/DDBJ whole genome shotgun (WGS) entry which is preliminary data.</text>
</comment>
<keyword evidence="2" id="KW-0677">Repeat</keyword>
<dbReference type="InterPro" id="IPR051263">
    <property type="entry name" value="C-type_cytochrome_biogenesis"/>
</dbReference>
<dbReference type="Proteomes" id="UP001596116">
    <property type="component" value="Unassembled WGS sequence"/>
</dbReference>
<name>A0ABW1L1Q0_9PROT</name>
<evidence type="ECO:0000256" key="5">
    <source>
        <dbReference type="PROSITE-ProRule" id="PRU00339"/>
    </source>
</evidence>
<dbReference type="RefSeq" id="WP_379882066.1">
    <property type="nucleotide sequence ID" value="NZ_JBHPON010000002.1"/>
</dbReference>
<dbReference type="NCBIfam" id="TIGR03142">
    <property type="entry name" value="cytochro_ccmI"/>
    <property type="match status" value="1"/>
</dbReference>
<keyword evidence="3" id="KW-0201">Cytochrome c-type biogenesis</keyword>
<evidence type="ECO:0000256" key="3">
    <source>
        <dbReference type="ARBA" id="ARBA00022748"/>
    </source>
</evidence>
<organism evidence="7 8">
    <name type="scientific">Hyphococcus aureus</name>
    <dbReference type="NCBI Taxonomy" id="2666033"/>
    <lineage>
        <taxon>Bacteria</taxon>
        <taxon>Pseudomonadati</taxon>
        <taxon>Pseudomonadota</taxon>
        <taxon>Alphaproteobacteria</taxon>
        <taxon>Parvularculales</taxon>
        <taxon>Parvularculaceae</taxon>
        <taxon>Hyphococcus</taxon>
    </lineage>
</organism>
<dbReference type="PANTHER" id="PTHR47870:SF1">
    <property type="entry name" value="CYTOCHROME C-TYPE BIOGENESIS PROTEIN CCMH"/>
    <property type="match status" value="1"/>
</dbReference>
<keyword evidence="4 5" id="KW-0802">TPR repeat</keyword>
<accession>A0ABW1L1Q0</accession>
<dbReference type="InterPro" id="IPR056413">
    <property type="entry name" value="TPR_CcmH_CycH"/>
</dbReference>
<dbReference type="Pfam" id="PF23914">
    <property type="entry name" value="TPR_CcmH_CycH"/>
    <property type="match status" value="1"/>
</dbReference>
<evidence type="ECO:0000256" key="1">
    <source>
        <dbReference type="ARBA" id="ARBA00004196"/>
    </source>
</evidence>
<dbReference type="SMART" id="SM00028">
    <property type="entry name" value="TPR"/>
    <property type="match status" value="2"/>
</dbReference>
<dbReference type="SUPFAM" id="SSF48452">
    <property type="entry name" value="TPR-like"/>
    <property type="match status" value="1"/>
</dbReference>
<feature type="repeat" description="TPR" evidence="5">
    <location>
        <begin position="163"/>
        <end position="196"/>
    </location>
</feature>
<evidence type="ECO:0000313" key="7">
    <source>
        <dbReference type="EMBL" id="MFC6036693.1"/>
    </source>
</evidence>
<sequence length="284" mass="30624">MLWIVMLVLAVAALGLLIEPFQRSRPGAEPLDEEDYLAAQIADIARDREAGLISAEDAQTAEKEARRRLLAAHRAAEKKTDKAIGKSVQYAAMALTAAAPLAAFILYGALGNPAQEETLAGQEIAARSRAQMAADMSPDDRAQMISGMVQGLAARLEENPDDLEGWTMLARSYAVMEDYVKSANAYAKAIALSPQDPELHMGRVQALVAASAARGEPIDQQAEEAVEALAALDENNPFALYFQGLAASQRGNSEAARNYWSRLVAMMPEDAPERARIVEMINAL</sequence>